<evidence type="ECO:0000313" key="1">
    <source>
        <dbReference type="EMBL" id="MBW4547827.1"/>
    </source>
</evidence>
<name>A0A951UCD5_9CYAN</name>
<organism evidence="1 2">
    <name type="scientific">Symplocastrum torsivum CPER-KK1</name>
    <dbReference type="NCBI Taxonomy" id="450513"/>
    <lineage>
        <taxon>Bacteria</taxon>
        <taxon>Bacillati</taxon>
        <taxon>Cyanobacteriota</taxon>
        <taxon>Cyanophyceae</taxon>
        <taxon>Oscillatoriophycideae</taxon>
        <taxon>Oscillatoriales</taxon>
        <taxon>Microcoleaceae</taxon>
        <taxon>Symplocastrum</taxon>
    </lineage>
</organism>
<sequence>MDNLRTGTSSFCPTLILNPSATRSHPLSQTGRSHFYLGWHSRECDRSCD</sequence>
<proteinExistence type="predicted"/>
<comment type="caution">
    <text evidence="1">The sequence shown here is derived from an EMBL/GenBank/DDBJ whole genome shotgun (WGS) entry which is preliminary data.</text>
</comment>
<dbReference type="Proteomes" id="UP000753908">
    <property type="component" value="Unassembled WGS sequence"/>
</dbReference>
<dbReference type="AlphaFoldDB" id="A0A951UCD5"/>
<reference evidence="1" key="2">
    <citation type="journal article" date="2022" name="Microbiol. Resour. Announc.">
        <title>Metagenome Sequencing to Explore Phylogenomics of Terrestrial Cyanobacteria.</title>
        <authorList>
            <person name="Ward R.D."/>
            <person name="Stajich J.E."/>
            <person name="Johansen J.R."/>
            <person name="Huntemann M."/>
            <person name="Clum A."/>
            <person name="Foster B."/>
            <person name="Foster B."/>
            <person name="Roux S."/>
            <person name="Palaniappan K."/>
            <person name="Varghese N."/>
            <person name="Mukherjee S."/>
            <person name="Reddy T.B.K."/>
            <person name="Daum C."/>
            <person name="Copeland A."/>
            <person name="Chen I.A."/>
            <person name="Ivanova N.N."/>
            <person name="Kyrpides N.C."/>
            <person name="Shapiro N."/>
            <person name="Eloe-Fadrosh E.A."/>
            <person name="Pietrasiak N."/>
        </authorList>
    </citation>
    <scope>NUCLEOTIDE SEQUENCE</scope>
    <source>
        <strain evidence="1">CPER-KK1</strain>
    </source>
</reference>
<reference evidence="1" key="1">
    <citation type="submission" date="2021-05" db="EMBL/GenBank/DDBJ databases">
        <authorList>
            <person name="Pietrasiak N."/>
            <person name="Ward R."/>
            <person name="Stajich J.E."/>
            <person name="Kurbessoian T."/>
        </authorList>
    </citation>
    <scope>NUCLEOTIDE SEQUENCE</scope>
    <source>
        <strain evidence="1">CPER-KK1</strain>
    </source>
</reference>
<protein>
    <submittedName>
        <fullName evidence="1">Uncharacterized protein</fullName>
    </submittedName>
</protein>
<evidence type="ECO:0000313" key="2">
    <source>
        <dbReference type="Proteomes" id="UP000753908"/>
    </source>
</evidence>
<dbReference type="EMBL" id="JAHHIF010000049">
    <property type="protein sequence ID" value="MBW4547827.1"/>
    <property type="molecule type" value="Genomic_DNA"/>
</dbReference>
<accession>A0A951UCD5</accession>
<gene>
    <name evidence="1" type="ORF">KME25_25780</name>
</gene>